<proteinExistence type="predicted"/>
<organism evidence="1 2">
    <name type="scientific">Amphritea atlantica</name>
    <dbReference type="NCBI Taxonomy" id="355243"/>
    <lineage>
        <taxon>Bacteria</taxon>
        <taxon>Pseudomonadati</taxon>
        <taxon>Pseudomonadota</taxon>
        <taxon>Gammaproteobacteria</taxon>
        <taxon>Oceanospirillales</taxon>
        <taxon>Oceanospirillaceae</taxon>
        <taxon>Amphritea</taxon>
    </lineage>
</organism>
<name>A0A1H9GEP7_9GAMM</name>
<protein>
    <submittedName>
        <fullName evidence="1">Uncharacterized protein</fullName>
    </submittedName>
</protein>
<dbReference type="AlphaFoldDB" id="A0A1H9GEP7"/>
<dbReference type="Proteomes" id="UP000198749">
    <property type="component" value="Unassembled WGS sequence"/>
</dbReference>
<sequence>MQRDFAVIQLPGELCRMREADRLIERWCRIQTMVDRAEKVAALFEWRLSVHDHALKMRRSVK</sequence>
<dbReference type="RefSeq" id="WP_091356453.1">
    <property type="nucleotide sequence ID" value="NZ_AP025284.1"/>
</dbReference>
<reference evidence="2" key="1">
    <citation type="submission" date="2016-10" db="EMBL/GenBank/DDBJ databases">
        <authorList>
            <person name="Varghese N."/>
            <person name="Submissions S."/>
        </authorList>
    </citation>
    <scope>NUCLEOTIDE SEQUENCE [LARGE SCALE GENOMIC DNA]</scope>
    <source>
        <strain evidence="2">DSM 18887</strain>
    </source>
</reference>
<evidence type="ECO:0000313" key="1">
    <source>
        <dbReference type="EMBL" id="SEQ48544.1"/>
    </source>
</evidence>
<evidence type="ECO:0000313" key="2">
    <source>
        <dbReference type="Proteomes" id="UP000198749"/>
    </source>
</evidence>
<accession>A0A1H9GEP7</accession>
<keyword evidence="2" id="KW-1185">Reference proteome</keyword>
<dbReference type="EMBL" id="FOGB01000004">
    <property type="protein sequence ID" value="SEQ48544.1"/>
    <property type="molecule type" value="Genomic_DNA"/>
</dbReference>
<gene>
    <name evidence="1" type="ORF">SAMN03080615_01638</name>
</gene>